<feature type="binding site" evidence="5">
    <location>
        <position position="99"/>
    </location>
    <ligand>
        <name>substrate</name>
    </ligand>
</feature>
<feature type="binding site" evidence="5">
    <location>
        <position position="219"/>
    </location>
    <ligand>
        <name>Zn(2+)</name>
        <dbReference type="ChEBI" id="CHEBI:29105"/>
    </ligand>
</feature>
<dbReference type="InterPro" id="IPR023512">
    <property type="entry name" value="Deaminase_MtaD/DadD"/>
</dbReference>
<gene>
    <name evidence="5" type="primary">mtaD</name>
    <name evidence="7" type="ORF">B1A74_05475</name>
</gene>
<dbReference type="GO" id="GO:0050270">
    <property type="term" value="F:S-adenosylhomocysteine deaminase activity"/>
    <property type="evidence" value="ECO:0007669"/>
    <property type="project" value="UniProtKB-UniRule"/>
</dbReference>
<evidence type="ECO:0000256" key="5">
    <source>
        <dbReference type="HAMAP-Rule" id="MF_01281"/>
    </source>
</evidence>
<dbReference type="InterPro" id="IPR011059">
    <property type="entry name" value="Metal-dep_hydrolase_composite"/>
</dbReference>
<feature type="domain" description="Amidohydrolase-related" evidence="6">
    <location>
        <begin position="62"/>
        <end position="410"/>
    </location>
</feature>
<comment type="similarity">
    <text evidence="1">Belongs to the metallo-dependent hydrolases superfamily. ATZ/TRZ family.</text>
</comment>
<organism evidence="7 8">
    <name type="scientific">Thioalkalivibrio halophilus</name>
    <dbReference type="NCBI Taxonomy" id="252474"/>
    <lineage>
        <taxon>Bacteria</taxon>
        <taxon>Pseudomonadati</taxon>
        <taxon>Pseudomonadota</taxon>
        <taxon>Gammaproteobacteria</taxon>
        <taxon>Chromatiales</taxon>
        <taxon>Ectothiorhodospiraceae</taxon>
        <taxon>Thioalkalivibrio</taxon>
    </lineage>
</organism>
<evidence type="ECO:0000259" key="6">
    <source>
        <dbReference type="Pfam" id="PF01979"/>
    </source>
</evidence>
<keyword evidence="2 5" id="KW-0479">Metal-binding</keyword>
<dbReference type="HAMAP" id="MF_01281">
    <property type="entry name" value="MTA_SAH_deamin"/>
    <property type="match status" value="1"/>
</dbReference>
<evidence type="ECO:0000256" key="2">
    <source>
        <dbReference type="ARBA" id="ARBA00022723"/>
    </source>
</evidence>
<dbReference type="Gene3D" id="2.30.40.10">
    <property type="entry name" value="Urease, subunit C, domain 1"/>
    <property type="match status" value="1"/>
</dbReference>
<dbReference type="PANTHER" id="PTHR43794:SF11">
    <property type="entry name" value="AMIDOHYDROLASE-RELATED DOMAIN-CONTAINING PROTEIN"/>
    <property type="match status" value="1"/>
</dbReference>
<feature type="binding site" evidence="5">
    <location>
        <position position="222"/>
    </location>
    <ligand>
        <name>substrate</name>
    </ligand>
</feature>
<dbReference type="InterPro" id="IPR006680">
    <property type="entry name" value="Amidohydro-rel"/>
</dbReference>
<accession>A0A1V2ZZP1</accession>
<dbReference type="SUPFAM" id="SSF51338">
    <property type="entry name" value="Composite domain of metallo-dependent hydrolases"/>
    <property type="match status" value="1"/>
</dbReference>
<sequence>MSEAATLILSASWVLPVVPRGAVLEDHAVVVRDGAILAVKPREQALAEHPEARHEHREGHALMPGLVNAHTHAGMTLLRGIGSDQPLMEWLKRYVWPVEGRLLSPEFVNDGTRLAAAEMLRGGTTCFSDMYLFVGDAAAAVDASGIRGVMGLTVFDFPTPWAQTPDEYFQRGREVVETWGDHPRIRFTVAPHAPYTVGDESMQRVGERARELGVPVHTHVHETAGEVEEAVSNGGERPLARLARLGLLDQPFMAVHMTQVSDEDLALLENRPVSITHCPESNLKLASGFCPVARLDQAGINLALGTDGTASNNDLDMIGEMRTAALLAKGVSGDAAALPAERVLEMATLGSARALGLDHEIGSLEAGKRADLISLDLTSPELQPEHDPHARIVYAATREAVRDVWVDGRALLADRELLTLDLEAIHASAVRWQGRVAETLQACES</sequence>
<comment type="catalytic activity">
    <reaction evidence="5">
        <text>S-methyl-5'-thioadenosine + H2O + H(+) = S-methyl-5'-thioinosine + NH4(+)</text>
        <dbReference type="Rhea" id="RHEA:25025"/>
        <dbReference type="ChEBI" id="CHEBI:15377"/>
        <dbReference type="ChEBI" id="CHEBI:15378"/>
        <dbReference type="ChEBI" id="CHEBI:17509"/>
        <dbReference type="ChEBI" id="CHEBI:28938"/>
        <dbReference type="ChEBI" id="CHEBI:48595"/>
        <dbReference type="EC" id="3.5.4.31"/>
    </reaction>
</comment>
<feature type="binding site" evidence="5">
    <location>
        <position position="307"/>
    </location>
    <ligand>
        <name>Zn(2+)</name>
        <dbReference type="ChEBI" id="CHEBI:29105"/>
    </ligand>
</feature>
<comment type="function">
    <text evidence="5">Catalyzes the deamination of 5-methylthioadenosine and S-adenosyl-L-homocysteine into 5-methylthioinosine and S-inosyl-L-homocysteine, respectively. Is also able to deaminate adenosine.</text>
</comment>
<feature type="binding site" evidence="5">
    <location>
        <position position="70"/>
    </location>
    <ligand>
        <name>Zn(2+)</name>
        <dbReference type="ChEBI" id="CHEBI:29105"/>
    </ligand>
</feature>
<dbReference type="EC" id="3.5.4.31" evidence="5"/>
<proteinExistence type="inferred from homology"/>
<dbReference type="Proteomes" id="UP000189177">
    <property type="component" value="Unassembled WGS sequence"/>
</dbReference>
<keyword evidence="3 5" id="KW-0378">Hydrolase</keyword>
<evidence type="ECO:0000313" key="8">
    <source>
        <dbReference type="Proteomes" id="UP000189177"/>
    </source>
</evidence>
<dbReference type="CDD" id="cd01298">
    <property type="entry name" value="ATZ_TRZ_like"/>
    <property type="match status" value="1"/>
</dbReference>
<dbReference type="NCBIfam" id="NF006549">
    <property type="entry name" value="PRK09045.1"/>
    <property type="match status" value="1"/>
</dbReference>
<dbReference type="GO" id="GO:0090614">
    <property type="term" value="F:5'-methylthioadenosine deaminase activity"/>
    <property type="evidence" value="ECO:0007669"/>
    <property type="project" value="UniProtKB-UniRule"/>
</dbReference>
<dbReference type="STRING" id="252474.B1A74_05475"/>
<dbReference type="Pfam" id="PF01979">
    <property type="entry name" value="Amidohydro_1"/>
    <property type="match status" value="1"/>
</dbReference>
<keyword evidence="4 5" id="KW-0862">Zinc</keyword>
<evidence type="ECO:0000256" key="1">
    <source>
        <dbReference type="ARBA" id="ARBA00006745"/>
    </source>
</evidence>
<dbReference type="EC" id="3.5.4.28" evidence="5"/>
<dbReference type="FunFam" id="3.20.20.140:FF:000014">
    <property type="entry name" value="5-methylthioadenosine/S-adenosylhomocysteine deaminase"/>
    <property type="match status" value="1"/>
</dbReference>
<dbReference type="SUPFAM" id="SSF51556">
    <property type="entry name" value="Metallo-dependent hydrolases"/>
    <property type="match status" value="1"/>
</dbReference>
<comment type="caution">
    <text evidence="5">Lacks conserved residue(s) required for the propagation of feature annotation.</text>
</comment>
<feature type="binding site" evidence="5">
    <location>
        <position position="72"/>
    </location>
    <ligand>
        <name>Zn(2+)</name>
        <dbReference type="ChEBI" id="CHEBI:29105"/>
    </ligand>
</feature>
<evidence type="ECO:0000256" key="3">
    <source>
        <dbReference type="ARBA" id="ARBA00022801"/>
    </source>
</evidence>
<dbReference type="InterPro" id="IPR050287">
    <property type="entry name" value="MTA/SAH_deaminase"/>
</dbReference>
<dbReference type="AlphaFoldDB" id="A0A1V2ZZP1"/>
<dbReference type="RefSeq" id="WP_077244011.1">
    <property type="nucleotide sequence ID" value="NZ_MUZR01000014.1"/>
</dbReference>
<dbReference type="OrthoDB" id="9807210at2"/>
<keyword evidence="8" id="KW-1185">Reference proteome</keyword>
<evidence type="ECO:0000256" key="4">
    <source>
        <dbReference type="ARBA" id="ARBA00022833"/>
    </source>
</evidence>
<dbReference type="InterPro" id="IPR032466">
    <property type="entry name" value="Metal_Hydrolase"/>
</dbReference>
<dbReference type="EMBL" id="MUZR01000014">
    <property type="protein sequence ID" value="OOC10551.1"/>
    <property type="molecule type" value="Genomic_DNA"/>
</dbReference>
<dbReference type="GO" id="GO:0046872">
    <property type="term" value="F:metal ion binding"/>
    <property type="evidence" value="ECO:0007669"/>
    <property type="project" value="UniProtKB-KW"/>
</dbReference>
<dbReference type="PANTHER" id="PTHR43794">
    <property type="entry name" value="AMINOHYDROLASE SSNA-RELATED"/>
    <property type="match status" value="1"/>
</dbReference>
<comment type="caution">
    <text evidence="7">The sequence shown here is derived from an EMBL/GenBank/DDBJ whole genome shotgun (WGS) entry which is preliminary data.</text>
</comment>
<comment type="cofactor">
    <cofactor evidence="5">
        <name>Zn(2+)</name>
        <dbReference type="ChEBI" id="CHEBI:29105"/>
    </cofactor>
    <text evidence="5">Binds 1 zinc ion per subunit.</text>
</comment>
<comment type="catalytic activity">
    <reaction evidence="5">
        <text>S-adenosyl-L-homocysteine + H2O + H(+) = S-inosyl-L-homocysteine + NH4(+)</text>
        <dbReference type="Rhea" id="RHEA:20716"/>
        <dbReference type="ChEBI" id="CHEBI:15377"/>
        <dbReference type="ChEBI" id="CHEBI:15378"/>
        <dbReference type="ChEBI" id="CHEBI:28938"/>
        <dbReference type="ChEBI" id="CHEBI:57856"/>
        <dbReference type="ChEBI" id="CHEBI:57985"/>
        <dbReference type="EC" id="3.5.4.28"/>
    </reaction>
</comment>
<evidence type="ECO:0000313" key="7">
    <source>
        <dbReference type="EMBL" id="OOC10551.1"/>
    </source>
</evidence>
<protein>
    <recommendedName>
        <fullName evidence="5">5-methylthioadenosine/S-adenosylhomocysteine deaminase</fullName>
        <shortName evidence="5">MTA/SAH deaminase</shortName>
        <ecNumber evidence="5">3.5.4.28</ecNumber>
        <ecNumber evidence="5">3.5.4.31</ecNumber>
    </recommendedName>
</protein>
<reference evidence="7 8" key="1">
    <citation type="submission" date="2017-02" db="EMBL/GenBank/DDBJ databases">
        <title>Genomic diversity within the haloalkaliphilic genus Thioalkalivibrio.</title>
        <authorList>
            <person name="Ahn A.-C."/>
            <person name="Meier-Kolthoff J."/>
            <person name="Overmars L."/>
            <person name="Richter M."/>
            <person name="Woyke T."/>
            <person name="Sorokin D.Y."/>
            <person name="Muyzer G."/>
        </authorList>
    </citation>
    <scope>NUCLEOTIDE SEQUENCE [LARGE SCALE GENOMIC DNA]</scope>
    <source>
        <strain evidence="7 8">HL17</strain>
    </source>
</reference>
<feature type="binding site" evidence="5">
    <location>
        <position position="307"/>
    </location>
    <ligand>
        <name>substrate</name>
    </ligand>
</feature>
<dbReference type="Gene3D" id="3.20.20.140">
    <property type="entry name" value="Metal-dependent hydrolases"/>
    <property type="match status" value="1"/>
</dbReference>
<name>A0A1V2ZZP1_9GAMM</name>
<comment type="similarity">
    <text evidence="5">Belongs to the metallo-dependent hydrolases superfamily. MTA/SAH deaminase family.</text>
</comment>
<feature type="binding site" evidence="5">
    <location>
        <position position="192"/>
    </location>
    <ligand>
        <name>substrate</name>
    </ligand>
</feature>